<keyword evidence="2" id="KW-1185">Reference proteome</keyword>
<accession>A0A7W2I3M5</accession>
<sequence length="164" mass="17802">MIWQGASLIDDQRSIAESTPDTVTVFAGASPRAATSDTATVLRITSDNPAKFRAFDIATSDEYLLRKAGFTVSRYAADCAGRRYTLNRSGFDLLSGAITPKREIRDGAGELIAVTRGFPSGELGVDVAEPTLRADGFDEIQLVDLAFMSWALTFVDAPARRTRY</sequence>
<comment type="caution">
    <text evidence="1">The sequence shown here is derived from an EMBL/GenBank/DDBJ whole genome shotgun (WGS) entry which is preliminary data.</text>
</comment>
<dbReference type="Proteomes" id="UP000523682">
    <property type="component" value="Unassembled WGS sequence"/>
</dbReference>
<dbReference type="AlphaFoldDB" id="A0A7W2I3M5"/>
<dbReference type="RefSeq" id="WP_181888870.1">
    <property type="nucleotide sequence ID" value="NZ_CP170998.1"/>
</dbReference>
<proteinExistence type="predicted"/>
<reference evidence="1 2" key="1">
    <citation type="submission" date="2020-07" db="EMBL/GenBank/DDBJ databases">
        <title>Draft genome and description of Corynebacterium haemomassiliense strain Marseile-Q3615 sp. nov.</title>
        <authorList>
            <person name="Boxberger M."/>
            <person name="La Scola B."/>
        </authorList>
    </citation>
    <scope>NUCLEOTIDE SEQUENCE [LARGE SCALE GENOMIC DNA]</scope>
    <source>
        <strain evidence="1 2">Marseille-Q3615</strain>
    </source>
</reference>
<gene>
    <name evidence="1" type="ORF">H0193_05205</name>
</gene>
<name>A0A7W2I3M5_9CORY</name>
<protein>
    <submittedName>
        <fullName evidence="1">Uncharacterized protein</fullName>
    </submittedName>
</protein>
<evidence type="ECO:0000313" key="1">
    <source>
        <dbReference type="EMBL" id="MBA5244218.1"/>
    </source>
</evidence>
<evidence type="ECO:0000313" key="2">
    <source>
        <dbReference type="Proteomes" id="UP000523682"/>
    </source>
</evidence>
<organism evidence="1 2">
    <name type="scientific">Corynebacterium haemomassiliense</name>
    <dbReference type="NCBI Taxonomy" id="2754726"/>
    <lineage>
        <taxon>Bacteria</taxon>
        <taxon>Bacillati</taxon>
        <taxon>Actinomycetota</taxon>
        <taxon>Actinomycetes</taxon>
        <taxon>Mycobacteriales</taxon>
        <taxon>Corynebacteriaceae</taxon>
        <taxon>Corynebacterium</taxon>
    </lineage>
</organism>
<dbReference type="EMBL" id="JACDTZ010000001">
    <property type="protein sequence ID" value="MBA5244218.1"/>
    <property type="molecule type" value="Genomic_DNA"/>
</dbReference>